<name>A0A8H6S6K2_MYCCL</name>
<evidence type="ECO:0000313" key="2">
    <source>
        <dbReference type="Proteomes" id="UP000613580"/>
    </source>
</evidence>
<sequence length="682" mass="76131">MGAALPSCAEWIYSGVPTSREPSRPDHFQHLRSHYGGSACKRDERKHKKELERQKKTLNVDEDIEMEDIEPRTPSPPITVVNGCTGVLVRMACHEGCGTGATLVGFSADCKQTGVNGGCCSACRKIPAEVAMLVWLADDTQPQTNFFYLTDVQKTDLLRKRTEEVRQFRVKALNVSRKLSTALRKISDYKRFVNAIAEQDVPRLRNLVNVGLNHGASVSQIIRTMQMAVDGVYRPRPTICQQTLNMALLIFRLGGRKLLYAVNQTLDIPSLRTLRNNMQFTRVMPTVGWINGTISSTISRSLQIDEVAIEERVAHSCYGLLGFCWCHSMNAKLRLDAFQDALDLSKMVKDGEVHMGSEMTVVAARLFWRPASLPDSCAPYLQIDRPRGVEDHLPDCYRGLEPVRKKHRWPCLVIRYRRRCETAQAGFDEFCKTKLAVTSRCTPRLRVCTSLSVFVLNYALVEGSFSGTDVSSTPMSSSGSYRLPGQTEASVQRLLYPDDPQDVSRPVELMEKIVDIGGAGFEASDPEVNSGGKTWRCGTGQWDLPSVKSNGGFPYTFSDGTHVLLCKPATDQLVLHLQDKTNHDCHLCGENKIANWRVHTGTHLYRFQRGLNDELLTGVRHNFSDTLSSAYTSFSWNTEMLAASADGVVLQSAPVSLTRTQTTFNVVSNCPRYSEVSLRVCR</sequence>
<dbReference type="AlphaFoldDB" id="A0A8H6S6K2"/>
<dbReference type="OrthoDB" id="2659841at2759"/>
<dbReference type="EMBL" id="JACAZE010000020">
    <property type="protein sequence ID" value="KAF7293728.1"/>
    <property type="molecule type" value="Genomic_DNA"/>
</dbReference>
<keyword evidence="2" id="KW-1185">Reference proteome</keyword>
<dbReference type="Proteomes" id="UP000613580">
    <property type="component" value="Unassembled WGS sequence"/>
</dbReference>
<accession>A0A8H6S6K2</accession>
<comment type="caution">
    <text evidence="1">The sequence shown here is derived from an EMBL/GenBank/DDBJ whole genome shotgun (WGS) entry which is preliminary data.</text>
</comment>
<organism evidence="1 2">
    <name type="scientific">Mycena chlorophos</name>
    <name type="common">Agaric fungus</name>
    <name type="synonym">Agaricus chlorophos</name>
    <dbReference type="NCBI Taxonomy" id="658473"/>
    <lineage>
        <taxon>Eukaryota</taxon>
        <taxon>Fungi</taxon>
        <taxon>Dikarya</taxon>
        <taxon>Basidiomycota</taxon>
        <taxon>Agaricomycotina</taxon>
        <taxon>Agaricomycetes</taxon>
        <taxon>Agaricomycetidae</taxon>
        <taxon>Agaricales</taxon>
        <taxon>Marasmiineae</taxon>
        <taxon>Mycenaceae</taxon>
        <taxon>Mycena</taxon>
    </lineage>
</organism>
<reference evidence="1" key="1">
    <citation type="submission" date="2020-05" db="EMBL/GenBank/DDBJ databases">
        <title>Mycena genomes resolve the evolution of fungal bioluminescence.</title>
        <authorList>
            <person name="Tsai I.J."/>
        </authorList>
    </citation>
    <scope>NUCLEOTIDE SEQUENCE</scope>
    <source>
        <strain evidence="1">110903Hualien_Pintung</strain>
    </source>
</reference>
<protein>
    <submittedName>
        <fullName evidence="1">Uncharacterized protein</fullName>
    </submittedName>
</protein>
<proteinExistence type="predicted"/>
<evidence type="ECO:0000313" key="1">
    <source>
        <dbReference type="EMBL" id="KAF7293728.1"/>
    </source>
</evidence>
<gene>
    <name evidence="1" type="ORF">HMN09_01168000</name>
</gene>